<gene>
    <name evidence="1" type="ORF">BN860_07602g</name>
</gene>
<evidence type="ECO:0000313" key="1">
    <source>
        <dbReference type="EMBL" id="CDF87492.1"/>
    </source>
</evidence>
<protein>
    <submittedName>
        <fullName evidence="1">BN860_07602g1_1</fullName>
    </submittedName>
</protein>
<reference evidence="2" key="1">
    <citation type="journal article" date="2013" name="Genome Announc.">
        <title>Genome sequence of the food spoilage yeast Zygosaccharomyces bailii CLIB 213(T).</title>
        <authorList>
            <person name="Galeote V."/>
            <person name="Bigey F."/>
            <person name="Devillers H."/>
            <person name="Neuveglise C."/>
            <person name="Dequin S."/>
        </authorList>
    </citation>
    <scope>NUCLEOTIDE SEQUENCE [LARGE SCALE GENOMIC DNA]</scope>
    <source>
        <strain evidence="2">CLIB 213 / ATCC 58445 / CBS 680 / CCRC 21525 / NBRC 1098 / NCYC 1416 / NRRL Y-2227</strain>
    </source>
</reference>
<accession>A0A8J2T2J2</accession>
<dbReference type="EMBL" id="HG316454">
    <property type="protein sequence ID" value="CDF87492.1"/>
    <property type="molecule type" value="Genomic_DNA"/>
</dbReference>
<dbReference type="AlphaFoldDB" id="A0A8J2T2J2"/>
<sequence>MLHGSPLVTGDMIAMSSDKICCRFSRLTYMQYKKLPAKLQEEYLDWSQAQWEEQWAQLQFERQGGVSGMARKKAEEQVQWLERVTTWSYLHAYTSRIKLRKSEVVPSTYN</sequence>
<organism evidence="1 2">
    <name type="scientific">Zygosaccharomyces bailii (strain CLIB 213 / ATCC 58445 / CBS 680 / BCRC 21525 / NBRC 1098 / NCYC 1416 / NRRL Y-2227)</name>
    <dbReference type="NCBI Taxonomy" id="1333698"/>
    <lineage>
        <taxon>Eukaryota</taxon>
        <taxon>Fungi</taxon>
        <taxon>Dikarya</taxon>
        <taxon>Ascomycota</taxon>
        <taxon>Saccharomycotina</taxon>
        <taxon>Saccharomycetes</taxon>
        <taxon>Saccharomycetales</taxon>
        <taxon>Saccharomycetaceae</taxon>
        <taxon>Zygosaccharomyces</taxon>
    </lineage>
</organism>
<dbReference type="Proteomes" id="UP000019375">
    <property type="component" value="Unassembled WGS sequence"/>
</dbReference>
<proteinExistence type="predicted"/>
<name>A0A8J2T2J2_ZYGB2</name>
<dbReference type="OrthoDB" id="4053204at2759"/>
<keyword evidence="2" id="KW-1185">Reference proteome</keyword>
<evidence type="ECO:0000313" key="2">
    <source>
        <dbReference type="Proteomes" id="UP000019375"/>
    </source>
</evidence>